<accession>A0A9P6QKH4</accession>
<comment type="caution">
    <text evidence="4">The sequence shown here is derived from an EMBL/GenBank/DDBJ whole genome shotgun (WGS) entry which is preliminary data.</text>
</comment>
<evidence type="ECO:0000256" key="2">
    <source>
        <dbReference type="SAM" id="SignalP"/>
    </source>
</evidence>
<keyword evidence="5" id="KW-1185">Reference proteome</keyword>
<gene>
    <name evidence="4" type="ORF">DFQ27_009608</name>
</gene>
<evidence type="ECO:0000256" key="1">
    <source>
        <dbReference type="SAM" id="MobiDB-lite"/>
    </source>
</evidence>
<feature type="chain" id="PRO_5040469511" description="LysM domain-containing protein" evidence="2">
    <location>
        <begin position="20"/>
        <end position="178"/>
    </location>
</feature>
<proteinExistence type="predicted"/>
<dbReference type="OrthoDB" id="5985073at2759"/>
<evidence type="ECO:0000313" key="4">
    <source>
        <dbReference type="EMBL" id="KAG0270230.1"/>
    </source>
</evidence>
<dbReference type="InterPro" id="IPR036779">
    <property type="entry name" value="LysM_dom_sf"/>
</dbReference>
<protein>
    <recommendedName>
        <fullName evidence="3">LysM domain-containing protein</fullName>
    </recommendedName>
</protein>
<dbReference type="InterPro" id="IPR018392">
    <property type="entry name" value="LysM"/>
</dbReference>
<dbReference type="AlphaFoldDB" id="A0A9P6QKH4"/>
<dbReference type="Proteomes" id="UP000807716">
    <property type="component" value="Unassembled WGS sequence"/>
</dbReference>
<sequence length="178" mass="17454">MKFTLSLVVLAAAASQAVAVVPTPIASCTRTVVVQMTDTDGCAAFAARNSVTFDDLLKWNLKLRRDCLNLDLGEKMCVSVAQGAAVPVSTSGASSGTKTTAPAGGAAATATATVTGTATPTPSATTGAPNNNGKPPTAAPGAASAQGAKSGASTTVVKALWTFGGVVVPAVLACVYVL</sequence>
<dbReference type="PROSITE" id="PS51782">
    <property type="entry name" value="LYSM"/>
    <property type="match status" value="1"/>
</dbReference>
<evidence type="ECO:0000259" key="3">
    <source>
        <dbReference type="PROSITE" id="PS51782"/>
    </source>
</evidence>
<reference evidence="4" key="1">
    <citation type="journal article" date="2020" name="Fungal Divers.">
        <title>Resolving the Mortierellaceae phylogeny through synthesis of multi-gene phylogenetics and phylogenomics.</title>
        <authorList>
            <person name="Vandepol N."/>
            <person name="Liber J."/>
            <person name="Desiro A."/>
            <person name="Na H."/>
            <person name="Kennedy M."/>
            <person name="Barry K."/>
            <person name="Grigoriev I.V."/>
            <person name="Miller A.N."/>
            <person name="O'Donnell K."/>
            <person name="Stajich J.E."/>
            <person name="Bonito G."/>
        </authorList>
    </citation>
    <scope>NUCLEOTIDE SEQUENCE</scope>
    <source>
        <strain evidence="4">BC1065</strain>
    </source>
</reference>
<dbReference type="EMBL" id="JAAAJB010000009">
    <property type="protein sequence ID" value="KAG0270230.1"/>
    <property type="molecule type" value="Genomic_DNA"/>
</dbReference>
<dbReference type="Gene3D" id="3.10.350.10">
    <property type="entry name" value="LysM domain"/>
    <property type="match status" value="1"/>
</dbReference>
<feature type="domain" description="LysM" evidence="3">
    <location>
        <begin position="30"/>
        <end position="78"/>
    </location>
</feature>
<name>A0A9P6QKH4_9FUNG</name>
<organism evidence="4 5">
    <name type="scientific">Actinomortierella ambigua</name>
    <dbReference type="NCBI Taxonomy" id="1343610"/>
    <lineage>
        <taxon>Eukaryota</taxon>
        <taxon>Fungi</taxon>
        <taxon>Fungi incertae sedis</taxon>
        <taxon>Mucoromycota</taxon>
        <taxon>Mortierellomycotina</taxon>
        <taxon>Mortierellomycetes</taxon>
        <taxon>Mortierellales</taxon>
        <taxon>Mortierellaceae</taxon>
        <taxon>Actinomortierella</taxon>
    </lineage>
</organism>
<keyword evidence="2" id="KW-0732">Signal</keyword>
<feature type="signal peptide" evidence="2">
    <location>
        <begin position="1"/>
        <end position="19"/>
    </location>
</feature>
<feature type="region of interest" description="Disordered" evidence="1">
    <location>
        <begin position="115"/>
        <end position="146"/>
    </location>
</feature>
<evidence type="ECO:0000313" key="5">
    <source>
        <dbReference type="Proteomes" id="UP000807716"/>
    </source>
</evidence>